<dbReference type="Proteomes" id="UP000281192">
    <property type="component" value="Chromosome"/>
</dbReference>
<dbReference type="RefSeq" id="WP_101714695.1">
    <property type="nucleotide sequence ID" value="NZ_CP026100.1"/>
</dbReference>
<protein>
    <recommendedName>
        <fullName evidence="5">DUF302 domain-containing protein</fullName>
    </recommendedName>
</protein>
<evidence type="ECO:0000313" key="2">
    <source>
        <dbReference type="EMBL" id="PLR08737.1"/>
    </source>
</evidence>
<dbReference type="EMBL" id="PJRQ01000041">
    <property type="protein sequence ID" value="PLR08737.1"/>
    <property type="molecule type" value="Genomic_DNA"/>
</dbReference>
<accession>A0A2N5CP66</accession>
<keyword evidence="4" id="KW-1185">Reference proteome</keyword>
<name>A0A2N5CP66_9CAUL</name>
<evidence type="ECO:0000313" key="1">
    <source>
        <dbReference type="EMBL" id="AYV48547.1"/>
    </source>
</evidence>
<reference evidence="1 4" key="2">
    <citation type="submission" date="2018-01" db="EMBL/GenBank/DDBJ databases">
        <title>Complete genome sequence of Caulobacter flavus RHGG3.</title>
        <authorList>
            <person name="Yang E."/>
        </authorList>
    </citation>
    <scope>NUCLEOTIDE SEQUENCE [LARGE SCALE GENOMIC DNA]</scope>
    <source>
        <strain evidence="1 4">RHGG3</strain>
    </source>
</reference>
<evidence type="ECO:0000313" key="3">
    <source>
        <dbReference type="Proteomes" id="UP000234483"/>
    </source>
</evidence>
<evidence type="ECO:0000313" key="4">
    <source>
        <dbReference type="Proteomes" id="UP000281192"/>
    </source>
</evidence>
<gene>
    <name evidence="1" type="ORF">C1707_21035</name>
    <name evidence="2" type="ORF">CFHF_20030</name>
</gene>
<reference evidence="2 3" key="1">
    <citation type="submission" date="2017-12" db="EMBL/GenBank/DDBJ databases">
        <title>The genome sequence of Caulobacter flavus CGMCC1 15093.</title>
        <authorList>
            <person name="Gao J."/>
            <person name="Mao X."/>
            <person name="Sun J."/>
        </authorList>
    </citation>
    <scope>NUCLEOTIDE SEQUENCE [LARGE SCALE GENOMIC DNA]</scope>
    <source>
        <strain evidence="2 3">CGMCC1 15093</strain>
    </source>
</reference>
<organism evidence="2 3">
    <name type="scientific">Caulobacter flavus</name>
    <dbReference type="NCBI Taxonomy" id="1679497"/>
    <lineage>
        <taxon>Bacteria</taxon>
        <taxon>Pseudomonadati</taxon>
        <taxon>Pseudomonadota</taxon>
        <taxon>Alphaproteobacteria</taxon>
        <taxon>Caulobacterales</taxon>
        <taxon>Caulobacteraceae</taxon>
        <taxon>Caulobacter</taxon>
    </lineage>
</organism>
<proteinExistence type="predicted"/>
<evidence type="ECO:0008006" key="5">
    <source>
        <dbReference type="Google" id="ProtNLM"/>
    </source>
</evidence>
<dbReference type="KEGG" id="cfh:C1707_21035"/>
<dbReference type="AlphaFoldDB" id="A0A2N5CP66"/>
<sequence length="157" mass="16975">MITAVRSAVICDKVERRANGLTDYLGIHGAVLLAQSLPGLLEVWIALHLDVDKRQTRGRVSLASADLGLMVPFDFATGRGMSVIAFPLFIPIQAAHTLTLTIQDDDRRDRPFRFKWALGFAPGAKALEPHVAATVVEEAAEANARVLASLVKPAAKH</sequence>
<dbReference type="Proteomes" id="UP000234483">
    <property type="component" value="Unassembled WGS sequence"/>
</dbReference>
<dbReference type="EMBL" id="CP026100">
    <property type="protein sequence ID" value="AYV48547.1"/>
    <property type="molecule type" value="Genomic_DNA"/>
</dbReference>